<dbReference type="SUPFAM" id="SSF55785">
    <property type="entry name" value="PYP-like sensor domain (PAS domain)"/>
    <property type="match status" value="1"/>
</dbReference>
<dbReference type="InterPro" id="IPR011009">
    <property type="entry name" value="Kinase-like_dom_sf"/>
</dbReference>
<keyword evidence="8" id="KW-0812">Transmembrane</keyword>
<dbReference type="CDD" id="cd06606">
    <property type="entry name" value="STKc_MAPKKK"/>
    <property type="match status" value="1"/>
</dbReference>
<reference evidence="11 12" key="1">
    <citation type="journal article" date="2015" name="PLoS Pathog.">
        <title>Leptomonas seymouri: Adaptations to the Dixenous Life Cycle Analyzed by Genome Sequencing, Transcriptome Profiling and Co-infection with Leishmania donovani.</title>
        <authorList>
            <person name="Kraeva N."/>
            <person name="Butenko A."/>
            <person name="Hlavacova J."/>
            <person name="Kostygov A."/>
            <person name="Myskova J."/>
            <person name="Grybchuk D."/>
            <person name="Lestinova T."/>
            <person name="Votypka J."/>
            <person name="Volf P."/>
            <person name="Opperdoes F."/>
            <person name="Flegontov P."/>
            <person name="Lukes J."/>
            <person name="Yurchenko V."/>
        </authorList>
    </citation>
    <scope>NUCLEOTIDE SEQUENCE [LARGE SCALE GENOMIC DNA]</scope>
    <source>
        <strain evidence="11 12">ATCC 30220</strain>
    </source>
</reference>
<dbReference type="VEuPathDB" id="TriTrypDB:Lsey_0172_0060"/>
<dbReference type="PROSITE" id="PS50112">
    <property type="entry name" value="PAS"/>
    <property type="match status" value="1"/>
</dbReference>
<dbReference type="Gene3D" id="3.30.450.20">
    <property type="entry name" value="PAS domain"/>
    <property type="match status" value="1"/>
</dbReference>
<dbReference type="OrthoDB" id="40902at2759"/>
<dbReference type="AlphaFoldDB" id="A0A0N1HX31"/>
<dbReference type="Gene3D" id="1.10.510.10">
    <property type="entry name" value="Transferase(Phosphotransferase) domain 1"/>
    <property type="match status" value="1"/>
</dbReference>
<name>A0A0N1HX31_LEPSE</name>
<dbReference type="InterPro" id="IPR050538">
    <property type="entry name" value="MAP_kinase_kinase_kinase"/>
</dbReference>
<feature type="transmembrane region" description="Helical" evidence="8">
    <location>
        <begin position="93"/>
        <end position="114"/>
    </location>
</feature>
<dbReference type="EMBL" id="LJSK01000172">
    <property type="protein sequence ID" value="KPI85674.1"/>
    <property type="molecule type" value="Genomic_DNA"/>
</dbReference>
<evidence type="ECO:0000256" key="1">
    <source>
        <dbReference type="ARBA" id="ARBA00022679"/>
    </source>
</evidence>
<dbReference type="InterPro" id="IPR000719">
    <property type="entry name" value="Prot_kinase_dom"/>
</dbReference>
<feature type="region of interest" description="Disordered" evidence="7">
    <location>
        <begin position="897"/>
        <end position="928"/>
    </location>
</feature>
<keyword evidence="8" id="KW-1133">Transmembrane helix</keyword>
<keyword evidence="1" id="KW-0808">Transferase</keyword>
<keyword evidence="12" id="KW-1185">Reference proteome</keyword>
<dbReference type="InterPro" id="IPR000014">
    <property type="entry name" value="PAS"/>
</dbReference>
<keyword evidence="8" id="KW-0472">Membrane</keyword>
<dbReference type="GO" id="GO:0005524">
    <property type="term" value="F:ATP binding"/>
    <property type="evidence" value="ECO:0007669"/>
    <property type="project" value="UniProtKB-UniRule"/>
</dbReference>
<evidence type="ECO:0000256" key="7">
    <source>
        <dbReference type="SAM" id="MobiDB-lite"/>
    </source>
</evidence>
<dbReference type="OMA" id="CVVCECL"/>
<feature type="domain" description="Protein kinase" evidence="9">
    <location>
        <begin position="645"/>
        <end position="885"/>
    </location>
</feature>
<feature type="compositionally biased region" description="Basic and acidic residues" evidence="7">
    <location>
        <begin position="906"/>
        <end position="915"/>
    </location>
</feature>
<keyword evidence="4 5" id="KW-0067">ATP-binding</keyword>
<proteinExistence type="predicted"/>
<dbReference type="InterPro" id="IPR008271">
    <property type="entry name" value="Ser/Thr_kinase_AS"/>
</dbReference>
<dbReference type="InterPro" id="IPR035965">
    <property type="entry name" value="PAS-like_dom_sf"/>
</dbReference>
<feature type="compositionally biased region" description="Low complexity" evidence="7">
    <location>
        <begin position="917"/>
        <end position="928"/>
    </location>
</feature>
<evidence type="ECO:0000256" key="6">
    <source>
        <dbReference type="SAM" id="Coils"/>
    </source>
</evidence>
<evidence type="ECO:0000256" key="2">
    <source>
        <dbReference type="ARBA" id="ARBA00022741"/>
    </source>
</evidence>
<dbReference type="PANTHER" id="PTHR48016:SF56">
    <property type="entry name" value="MAPKK KINASE"/>
    <property type="match status" value="1"/>
</dbReference>
<accession>A0A0N1HX31</accession>
<evidence type="ECO:0000256" key="5">
    <source>
        <dbReference type="PROSITE-ProRule" id="PRU10141"/>
    </source>
</evidence>
<dbReference type="PROSITE" id="PS50011">
    <property type="entry name" value="PROTEIN_KINASE_DOM"/>
    <property type="match status" value="1"/>
</dbReference>
<comment type="caution">
    <text evidence="11">The sequence shown here is derived from an EMBL/GenBank/DDBJ whole genome shotgun (WGS) entry which is preliminary data.</text>
</comment>
<feature type="binding site" evidence="5">
    <location>
        <position position="674"/>
    </location>
    <ligand>
        <name>ATP</name>
        <dbReference type="ChEBI" id="CHEBI:30616"/>
    </ligand>
</feature>
<keyword evidence="2 5" id="KW-0547">Nucleotide-binding</keyword>
<dbReference type="PROSITE" id="PS00107">
    <property type="entry name" value="PROTEIN_KINASE_ATP"/>
    <property type="match status" value="1"/>
</dbReference>
<evidence type="ECO:0000256" key="4">
    <source>
        <dbReference type="ARBA" id="ARBA00022840"/>
    </source>
</evidence>
<evidence type="ECO:0000256" key="8">
    <source>
        <dbReference type="SAM" id="Phobius"/>
    </source>
</evidence>
<dbReference type="GO" id="GO:0004672">
    <property type="term" value="F:protein kinase activity"/>
    <property type="evidence" value="ECO:0007669"/>
    <property type="project" value="InterPro"/>
</dbReference>
<evidence type="ECO:0000313" key="12">
    <source>
        <dbReference type="Proteomes" id="UP000038009"/>
    </source>
</evidence>
<keyword evidence="6" id="KW-0175">Coiled coil</keyword>
<feature type="transmembrane region" description="Helical" evidence="8">
    <location>
        <begin position="39"/>
        <end position="61"/>
    </location>
</feature>
<feature type="coiled-coil region" evidence="6">
    <location>
        <begin position="606"/>
        <end position="643"/>
    </location>
</feature>
<dbReference type="SMART" id="SM00220">
    <property type="entry name" value="S_TKc"/>
    <property type="match status" value="1"/>
</dbReference>
<dbReference type="InterPro" id="IPR017441">
    <property type="entry name" value="Protein_kinase_ATP_BS"/>
</dbReference>
<evidence type="ECO:0000259" key="10">
    <source>
        <dbReference type="PROSITE" id="PS50112"/>
    </source>
</evidence>
<dbReference type="PROSITE" id="PS00108">
    <property type="entry name" value="PROTEIN_KINASE_ST"/>
    <property type="match status" value="1"/>
</dbReference>
<dbReference type="Pfam" id="PF00069">
    <property type="entry name" value="Pkinase"/>
    <property type="match status" value="1"/>
</dbReference>
<organism evidence="11 12">
    <name type="scientific">Leptomonas seymouri</name>
    <dbReference type="NCBI Taxonomy" id="5684"/>
    <lineage>
        <taxon>Eukaryota</taxon>
        <taxon>Discoba</taxon>
        <taxon>Euglenozoa</taxon>
        <taxon>Kinetoplastea</taxon>
        <taxon>Metakinetoplastina</taxon>
        <taxon>Trypanosomatida</taxon>
        <taxon>Trypanosomatidae</taxon>
        <taxon>Leishmaniinae</taxon>
        <taxon>Leptomonas</taxon>
    </lineage>
</organism>
<dbReference type="PANTHER" id="PTHR48016">
    <property type="entry name" value="MAP KINASE KINASE KINASE SSK2-RELATED-RELATED"/>
    <property type="match status" value="1"/>
</dbReference>
<dbReference type="Gene3D" id="3.40.50.2300">
    <property type="match status" value="1"/>
</dbReference>
<gene>
    <name evidence="11" type="ORF">ABL78_5254</name>
</gene>
<dbReference type="Proteomes" id="UP000038009">
    <property type="component" value="Unassembled WGS sequence"/>
</dbReference>
<protein>
    <submittedName>
        <fullName evidence="11">Mitogen activated kinase-like protein</fullName>
    </submittedName>
</protein>
<evidence type="ECO:0000313" key="11">
    <source>
        <dbReference type="EMBL" id="KPI85674.1"/>
    </source>
</evidence>
<feature type="domain" description="PAS" evidence="10">
    <location>
        <begin position="219"/>
        <end position="274"/>
    </location>
</feature>
<keyword evidence="3 11" id="KW-0418">Kinase</keyword>
<evidence type="ECO:0000256" key="3">
    <source>
        <dbReference type="ARBA" id="ARBA00022777"/>
    </source>
</evidence>
<dbReference type="SUPFAM" id="SSF56112">
    <property type="entry name" value="Protein kinase-like (PK-like)"/>
    <property type="match status" value="1"/>
</dbReference>
<sequence>MEDVKLGAEVAALEKAYEVAAQCEQLPIPQLRQRIPTRVVLVLVLSAACALTVVIVVSLSLENANKSTSCSRPFIKTCGAVDCVTEGSKHERIAAIVLSAVSLLCSLVLFPLLYTTSTRRKYSSSERLVDRALQLLITCEEQEELSVNPLSEHSEAGDVNPAGRNTDFLIDRDTAARNRKLIAMLLTEATEDDGDVVLRSRGFPPVAVSLSAFYRHTIIIMTNNDGQIVMWSDGAAACLGFSARDTEGNNINTLLYGEKSVEQYATMREAAAKSLDFSEKTLTLAHVSLGSISISGTVVVSRDTETNEHLGYTLIGSVRFDELSQTQALFHSFFVAELLQLNLKNRQARQILDCLQLKNLRDFSALARDWGSVHIRRLLADVIKDRHRSVNVDVDPKVTELPPILCDAVNVTSALNRVCDLFSKKIRIRVEQKSITSAIYQLAVIFHHDMAEVDQSNLSAITRSVNDLGGILIDLPGKIQLCLPFVIKDEGIKALPPQEIADQKYTGHDPFVVLLLEKNALHRHNISAAVWNCGHSLRLVENVRKALEAIEDSTNIGCAIVDVDAKGSDRVIEALLSKQIYTIETSEGLDGVLKRGDALLKKPLSNDELLMEMNKAEEKVEEAKRAEEQVIKQRRIFEQVRKEPWEKGRLLGRGGFATVYEATSTLTSGKMAVKMIRVSGSFEEHIDAFLNEIEILCKLTHPNIIHYFYCERAETTLNLFMELAYQGSVADLLLRCPRLPENHVATIAKQLLQAVKYLHESGIVHRDIKPGNILISQGQLKLSDFGTATSNINLNEGTVGTITYMAPEVVDGKAGGKESDIWSIGCVVCECLQVRRPGGGLLGYGAPKEFPSDVSANAVDFIKACMHTNPAERATAGTLLLHNFIVHLDHEVPQLAEVPPEAVSNEEAKSLKDDSASSDSDAISWSFD</sequence>
<evidence type="ECO:0000259" key="9">
    <source>
        <dbReference type="PROSITE" id="PS50011"/>
    </source>
</evidence>